<organism evidence="2 3">
    <name type="scientific">Liparis tanakae</name>
    <name type="common">Tanaka's snailfish</name>
    <dbReference type="NCBI Taxonomy" id="230148"/>
    <lineage>
        <taxon>Eukaryota</taxon>
        <taxon>Metazoa</taxon>
        <taxon>Chordata</taxon>
        <taxon>Craniata</taxon>
        <taxon>Vertebrata</taxon>
        <taxon>Euteleostomi</taxon>
        <taxon>Actinopterygii</taxon>
        <taxon>Neopterygii</taxon>
        <taxon>Teleostei</taxon>
        <taxon>Neoteleostei</taxon>
        <taxon>Acanthomorphata</taxon>
        <taxon>Eupercaria</taxon>
        <taxon>Perciformes</taxon>
        <taxon>Cottioidei</taxon>
        <taxon>Cottales</taxon>
        <taxon>Liparidae</taxon>
        <taxon>Liparis</taxon>
    </lineage>
</organism>
<proteinExistence type="predicted"/>
<feature type="region of interest" description="Disordered" evidence="1">
    <location>
        <begin position="448"/>
        <end position="526"/>
    </location>
</feature>
<feature type="compositionally biased region" description="Basic and acidic residues" evidence="1">
    <location>
        <begin position="502"/>
        <end position="512"/>
    </location>
</feature>
<gene>
    <name evidence="2" type="ORF">EYF80_011235</name>
</gene>
<evidence type="ECO:0000313" key="3">
    <source>
        <dbReference type="Proteomes" id="UP000314294"/>
    </source>
</evidence>
<dbReference type="EMBL" id="SRLO01000073">
    <property type="protein sequence ID" value="TNN78452.1"/>
    <property type="molecule type" value="Genomic_DNA"/>
</dbReference>
<feature type="compositionally biased region" description="Low complexity" evidence="1">
    <location>
        <begin position="613"/>
        <end position="628"/>
    </location>
</feature>
<accession>A0A4Z2IML9</accession>
<evidence type="ECO:0000313" key="2">
    <source>
        <dbReference type="EMBL" id="TNN78452.1"/>
    </source>
</evidence>
<evidence type="ECO:0000256" key="1">
    <source>
        <dbReference type="SAM" id="MobiDB-lite"/>
    </source>
</evidence>
<feature type="compositionally biased region" description="Basic and acidic residues" evidence="1">
    <location>
        <begin position="454"/>
        <end position="471"/>
    </location>
</feature>
<reference evidence="2 3" key="1">
    <citation type="submission" date="2019-03" db="EMBL/GenBank/DDBJ databases">
        <title>First draft genome of Liparis tanakae, snailfish: a comprehensive survey of snailfish specific genes.</title>
        <authorList>
            <person name="Kim W."/>
            <person name="Song I."/>
            <person name="Jeong J.-H."/>
            <person name="Kim D."/>
            <person name="Kim S."/>
            <person name="Ryu S."/>
            <person name="Song J.Y."/>
            <person name="Lee S.K."/>
        </authorList>
    </citation>
    <scope>NUCLEOTIDE SEQUENCE [LARGE SCALE GENOMIC DNA]</scope>
    <source>
        <tissue evidence="2">Muscle</tissue>
    </source>
</reference>
<feature type="compositionally biased region" description="Acidic residues" evidence="1">
    <location>
        <begin position="472"/>
        <end position="481"/>
    </location>
</feature>
<dbReference type="Proteomes" id="UP000314294">
    <property type="component" value="Unassembled WGS sequence"/>
</dbReference>
<dbReference type="AlphaFoldDB" id="A0A4Z2IML9"/>
<feature type="region of interest" description="Disordered" evidence="1">
    <location>
        <begin position="531"/>
        <end position="550"/>
    </location>
</feature>
<protein>
    <submittedName>
        <fullName evidence="2">Uncharacterized protein</fullName>
    </submittedName>
</protein>
<feature type="compositionally biased region" description="Basic and acidic residues" evidence="1">
    <location>
        <begin position="588"/>
        <end position="598"/>
    </location>
</feature>
<comment type="caution">
    <text evidence="2">The sequence shown here is derived from an EMBL/GenBank/DDBJ whole genome shotgun (WGS) entry which is preliminary data.</text>
</comment>
<sequence>MKQSGPGLLRPILERLSLLGVGCERRLGQGTGIEPGGGGLDRSGASLARRTGATCDGMRRCLDRRCSALLYVCLRTVIRIGQSSRIGGRSLACNRLAPERQRPGVARGFRPVGGLATRRPSDVSLSALPLCVAASVRALKVSRAAACPSVRHRRVSSGSVLTLRSGLGSVWRPYLSYGRMRSVVRVVGGVIGRRPSSLRRAAGIRRRPSEEIPGVSIGPPMRLRLRLRLVGLRVGVPLRAVIPVRVCVSSRDESRLILVPCVYVTRIGRPALHSGIRLPRLRPIEWEGVASLTPLTRVRVRVEVDVDGGHLCGVVLLGGLGQPVEADADPRRLPAALVGTRLYDNVWVLLLRVRERVRILSVGVREAPVVDAVAWGRSGVVEESVRVAAPGVLQPGQLQRLWVGAALRRIYVQALGLAGGVRVVEGGVGTLAQIPRAIRSWIRTLNGSGRQMTKGREETAEERWNEKAHDEHDEERDDEEQQQTADHDAHHFPHIQTRGWRKKETQIQEQGRKQQQQQQQQRQRRRAVIISHREVSGLHNSPTIDKSTPCCDVAPRPLSSVENVSRLSTPLSGWADATGCPSRRHEKRAAGSESDRQVRRTVCPTSTSPPPTHSFGESVVSTGVSGPSVEGREVIGRLKKHLIQKDHQGNLSWDVFR</sequence>
<keyword evidence="3" id="KW-1185">Reference proteome</keyword>
<name>A0A4Z2IML9_9TELE</name>
<dbReference type="OrthoDB" id="10685613at2759"/>
<feature type="region of interest" description="Disordered" evidence="1">
    <location>
        <begin position="577"/>
        <end position="628"/>
    </location>
</feature>